<organism evidence="1 2">
    <name type="scientific">Orbilia oligospora</name>
    <name type="common">Nematode-trapping fungus</name>
    <name type="synonym">Arthrobotrys oligospora</name>
    <dbReference type="NCBI Taxonomy" id="2813651"/>
    <lineage>
        <taxon>Eukaryota</taxon>
        <taxon>Fungi</taxon>
        <taxon>Dikarya</taxon>
        <taxon>Ascomycota</taxon>
        <taxon>Pezizomycotina</taxon>
        <taxon>Orbiliomycetes</taxon>
        <taxon>Orbiliales</taxon>
        <taxon>Orbiliaceae</taxon>
        <taxon>Orbilia</taxon>
    </lineage>
</organism>
<comment type="caution">
    <text evidence="1">The sequence shown here is derived from an EMBL/GenBank/DDBJ whole genome shotgun (WGS) entry which is preliminary data.</text>
</comment>
<proteinExistence type="predicted"/>
<sequence length="154" mass="17926">MPGEDKYLPTSRIHGLDPGNSFLASISTRRPLNIFFSSWVLQGTYSQRLLVQKGYIYKSVYPQETELTTSSIIAVDTISLSKEQTKKRYQRLPKLCFFYIFIWEKYIFSLFFNLQSNFNFSPLKFNRKNSIDSIAEVELNTAPPPRSLRIPLPK</sequence>
<dbReference type="AlphaFoldDB" id="A0A7C8KK19"/>
<dbReference type="Proteomes" id="UP000297595">
    <property type="component" value="Unassembled WGS sequence"/>
</dbReference>
<reference evidence="1 2" key="1">
    <citation type="submission" date="2019-03" db="EMBL/GenBank/DDBJ databases">
        <title>Nematode-trapping fungi genome.</title>
        <authorList>
            <person name="Vidal-Diez De Ulzurrun G."/>
        </authorList>
    </citation>
    <scope>NUCLEOTIDE SEQUENCE [LARGE SCALE GENOMIC DNA]</scope>
    <source>
        <strain evidence="1 2">TWF154</strain>
    </source>
</reference>
<accession>A0A7C8KK19</accession>
<protein>
    <submittedName>
        <fullName evidence="1">Uncharacterized protein</fullName>
    </submittedName>
</protein>
<dbReference type="EMBL" id="SOZJ01000009">
    <property type="protein sequence ID" value="TGJ62593.1"/>
    <property type="molecule type" value="Genomic_DNA"/>
</dbReference>
<name>A0A7C8KK19_ORBOL</name>
<evidence type="ECO:0000313" key="1">
    <source>
        <dbReference type="EMBL" id="TGJ62593.1"/>
    </source>
</evidence>
<evidence type="ECO:0000313" key="2">
    <source>
        <dbReference type="Proteomes" id="UP000297595"/>
    </source>
</evidence>
<gene>
    <name evidence="1" type="ORF">EYR41_011782</name>
</gene>